<comment type="caution">
    <text evidence="2">The sequence shown here is derived from an EMBL/GenBank/DDBJ whole genome shotgun (WGS) entry which is preliminary data.</text>
</comment>
<feature type="region of interest" description="Disordered" evidence="1">
    <location>
        <begin position="122"/>
        <end position="160"/>
    </location>
</feature>
<evidence type="ECO:0000313" key="3">
    <source>
        <dbReference type="Proteomes" id="UP001187415"/>
    </source>
</evidence>
<evidence type="ECO:0000313" key="2">
    <source>
        <dbReference type="EMBL" id="KAK2854373.1"/>
    </source>
</evidence>
<name>A0AA88SZC8_CHASR</name>
<keyword evidence="3" id="KW-1185">Reference proteome</keyword>
<proteinExistence type="predicted"/>
<sequence>MSYGGSLQWTEVRYGRRGRLLRDGGGLAGARDQRRTDSRGMDRAFPVGWRRGPVTNLMSNPPVPPLGFSAAARSMRPPRGDGLRPRSYAEVVRQAAPRQFRDRGFLQQDYGASATRRRVVGVAKQRQSQPTDPEFSGQTGMAPVGVAESPDRVGEEGVGRRGRQLGAVLPESQAQFLEEIVECSSGVDSSVVHAGLPAGRKQGAGAVTPGAGQSPGTVDHTAAGTEGGLLAPPRGPPPERFMCTVATMTEHRLDGASDWGRVGGVNADSQLPVQCSPKGRRVRRRSQVPAEQGAEAAGDNSREVPGGTDLLVGNQLLDLDLTPTLVPEVQHRVPLVHVAQVHEENRSLSADLLDDLEVLFSQSQ</sequence>
<dbReference type="EMBL" id="JAUPFM010000004">
    <property type="protein sequence ID" value="KAK2854373.1"/>
    <property type="molecule type" value="Genomic_DNA"/>
</dbReference>
<feature type="compositionally biased region" description="Polar residues" evidence="1">
    <location>
        <begin position="125"/>
        <end position="139"/>
    </location>
</feature>
<dbReference type="AlphaFoldDB" id="A0AA88SZC8"/>
<feature type="compositionally biased region" description="Basic and acidic residues" evidence="1">
    <location>
        <begin position="149"/>
        <end position="159"/>
    </location>
</feature>
<feature type="region of interest" description="Disordered" evidence="1">
    <location>
        <begin position="23"/>
        <end position="47"/>
    </location>
</feature>
<protein>
    <submittedName>
        <fullName evidence="2">Uncharacterized protein</fullName>
    </submittedName>
</protein>
<reference evidence="2" key="1">
    <citation type="submission" date="2023-07" db="EMBL/GenBank/DDBJ databases">
        <title>Chromosome-level Genome Assembly of Striped Snakehead (Channa striata).</title>
        <authorList>
            <person name="Liu H."/>
        </authorList>
    </citation>
    <scope>NUCLEOTIDE SEQUENCE</scope>
    <source>
        <strain evidence="2">Gz</strain>
        <tissue evidence="2">Muscle</tissue>
    </source>
</reference>
<organism evidence="2 3">
    <name type="scientific">Channa striata</name>
    <name type="common">Snakehead murrel</name>
    <name type="synonym">Ophicephalus striatus</name>
    <dbReference type="NCBI Taxonomy" id="64152"/>
    <lineage>
        <taxon>Eukaryota</taxon>
        <taxon>Metazoa</taxon>
        <taxon>Chordata</taxon>
        <taxon>Craniata</taxon>
        <taxon>Vertebrata</taxon>
        <taxon>Euteleostomi</taxon>
        <taxon>Actinopterygii</taxon>
        <taxon>Neopterygii</taxon>
        <taxon>Teleostei</taxon>
        <taxon>Neoteleostei</taxon>
        <taxon>Acanthomorphata</taxon>
        <taxon>Anabantaria</taxon>
        <taxon>Anabantiformes</taxon>
        <taxon>Channoidei</taxon>
        <taxon>Channidae</taxon>
        <taxon>Channa</taxon>
    </lineage>
</organism>
<accession>A0AA88SZC8</accession>
<evidence type="ECO:0000256" key="1">
    <source>
        <dbReference type="SAM" id="MobiDB-lite"/>
    </source>
</evidence>
<feature type="region of interest" description="Disordered" evidence="1">
    <location>
        <begin position="278"/>
        <end position="307"/>
    </location>
</feature>
<dbReference type="Proteomes" id="UP001187415">
    <property type="component" value="Unassembled WGS sequence"/>
</dbReference>
<gene>
    <name evidence="2" type="ORF">Q5P01_007034</name>
</gene>
<feature type="compositionally biased region" description="Basic and acidic residues" evidence="1">
    <location>
        <begin position="31"/>
        <end position="42"/>
    </location>
</feature>